<comment type="caution">
    <text evidence="1">The sequence shown here is derived from an EMBL/GenBank/DDBJ whole genome shotgun (WGS) entry which is preliminary data.</text>
</comment>
<organism evidence="1 2">
    <name type="scientific">Candidatus Uhrbacteria bacterium CG_4_9_14_3_um_filter_41_35</name>
    <dbReference type="NCBI Taxonomy" id="1975034"/>
    <lineage>
        <taxon>Bacteria</taxon>
        <taxon>Candidatus Uhriibacteriota</taxon>
    </lineage>
</organism>
<evidence type="ECO:0000313" key="1">
    <source>
        <dbReference type="EMBL" id="PJA47077.1"/>
    </source>
</evidence>
<name>A0A2M7XGS5_9BACT</name>
<evidence type="ECO:0000313" key="2">
    <source>
        <dbReference type="Proteomes" id="UP000231263"/>
    </source>
</evidence>
<protein>
    <submittedName>
        <fullName evidence="1">Uncharacterized protein</fullName>
    </submittedName>
</protein>
<dbReference type="EMBL" id="PFWT01000002">
    <property type="protein sequence ID" value="PJA47077.1"/>
    <property type="molecule type" value="Genomic_DNA"/>
</dbReference>
<dbReference type="AlphaFoldDB" id="A0A2M7XGS5"/>
<reference evidence="2" key="1">
    <citation type="submission" date="2017-09" db="EMBL/GenBank/DDBJ databases">
        <title>Depth-based differentiation of microbial function through sediment-hosted aquifers and enrichment of novel symbionts in the deep terrestrial subsurface.</title>
        <authorList>
            <person name="Probst A.J."/>
            <person name="Ladd B."/>
            <person name="Jarett J.K."/>
            <person name="Geller-Mcgrath D.E."/>
            <person name="Sieber C.M.K."/>
            <person name="Emerson J.B."/>
            <person name="Anantharaman K."/>
            <person name="Thomas B.C."/>
            <person name="Malmstrom R."/>
            <person name="Stieglmeier M."/>
            <person name="Klingl A."/>
            <person name="Woyke T."/>
            <person name="Ryan C.M."/>
            <person name="Banfield J.F."/>
        </authorList>
    </citation>
    <scope>NUCLEOTIDE SEQUENCE [LARGE SCALE GENOMIC DNA]</scope>
</reference>
<accession>A0A2M7XGS5</accession>
<dbReference type="Proteomes" id="UP000231263">
    <property type="component" value="Unassembled WGS sequence"/>
</dbReference>
<gene>
    <name evidence="1" type="ORF">CO173_00230</name>
</gene>
<proteinExistence type="predicted"/>
<sequence length="214" mass="24726">MANQQFVVSFKMPKNILHATEAINRMMRDKWSKDAPINLCDLPKDNNAIVHMPIIRCITETDDAVQFLFQRTIQLLDRVNPKPINLLMEKIELRNDLVFWRVEEGFKTNRSGFRQLTSALLDGHRGIGGLHEFSSNGFPLLKSWTPTENRNNRFYHDPNVRNWRVTAGRVRKELTFNELNLPRKWALDGQIPAIIIGRCSGGRLIRVLATIPLI</sequence>